<dbReference type="GO" id="GO:0042423">
    <property type="term" value="P:catecholamine biosynthetic process"/>
    <property type="evidence" value="ECO:0007669"/>
    <property type="project" value="UniProtKB-KW"/>
</dbReference>
<evidence type="ECO:0000313" key="16">
    <source>
        <dbReference type="Ensembl" id="ENSCABP00000030326.1"/>
    </source>
</evidence>
<proteinExistence type="inferred from homology"/>
<name>A0A8C0JD65_CHEAB</name>
<reference evidence="16" key="2">
    <citation type="submission" date="2025-09" db="UniProtKB">
        <authorList>
            <consortium name="Ensembl"/>
        </authorList>
    </citation>
    <scope>IDENTIFICATION</scope>
</reference>
<dbReference type="PANTHER" id="PTHR10867:SF18">
    <property type="entry name" value="PHENYLETHANOLAMINE N-METHYLTRANSFERASE"/>
    <property type="match status" value="1"/>
</dbReference>
<evidence type="ECO:0000256" key="9">
    <source>
        <dbReference type="ARBA" id="ARBA00041841"/>
    </source>
</evidence>
<dbReference type="Proteomes" id="UP000694404">
    <property type="component" value="Unplaced"/>
</dbReference>
<evidence type="ECO:0000256" key="5">
    <source>
        <dbReference type="ARBA" id="ARBA00022691"/>
    </source>
</evidence>
<dbReference type="OMA" id="NNYMPPR"/>
<sequence length="287" mass="31988">MLGGSSRCCAGQQRTPGSDPPAMSSIAAVGESYQKFNPRAYLQNNYMPPRANFSSEDCVVPWKLRCLADAFATGDIHGRTLIDIGSGPTIYQLLSACDHFEEIIATDYLEVNREVLRRWVQDEPDSFDWSPYIKHVCRIEGKGEQWKEKEQKLRGKLRQILPIDVHQPEPLGSQFCQPADALVSTFCLEAVSPDRPSFERALHNVTTLLQPRGHFLLIGALEETFYLAGEAKLSVVPVSEPDVREALSKTGYHIHDFRTYLMPPGLKIGVDDVSGVFFVHAQKAAVA</sequence>
<dbReference type="AlphaFoldDB" id="A0A8C0JD65"/>
<feature type="region of interest" description="Disordered" evidence="15">
    <location>
        <begin position="1"/>
        <end position="24"/>
    </location>
</feature>
<feature type="binding site" evidence="14">
    <location>
        <position position="112"/>
    </location>
    <ligand>
        <name>S-adenosyl-L-methionine</name>
        <dbReference type="ChEBI" id="CHEBI:59789"/>
    </ligand>
</feature>
<evidence type="ECO:0000256" key="8">
    <source>
        <dbReference type="ARBA" id="ARBA00040076"/>
    </source>
</evidence>
<evidence type="ECO:0000256" key="2">
    <source>
        <dbReference type="ARBA" id="ARBA00022584"/>
    </source>
</evidence>
<dbReference type="PROSITE" id="PS51681">
    <property type="entry name" value="SAM_MT_NNMT_PNMT_TEMT"/>
    <property type="match status" value="1"/>
</dbReference>
<dbReference type="InterPro" id="IPR029063">
    <property type="entry name" value="SAM-dependent_MTases_sf"/>
</dbReference>
<dbReference type="InterPro" id="IPR053384">
    <property type="entry name" value="SAM-dep_methyltransferase"/>
</dbReference>
<dbReference type="Gene3D" id="3.40.50.150">
    <property type="entry name" value="Vaccinia Virus protein VP39"/>
    <property type="match status" value="1"/>
</dbReference>
<protein>
    <recommendedName>
        <fullName evidence="8">Phenylethanolamine N-methyltransferase</fullName>
        <ecNumber evidence="7">2.1.1.28</ecNumber>
    </recommendedName>
    <alternativeName>
        <fullName evidence="9">Noradrenaline N-methyltransferase</fullName>
    </alternativeName>
</protein>
<dbReference type="PIRSF" id="PIRSF000384">
    <property type="entry name" value="PNMTase"/>
    <property type="match status" value="1"/>
</dbReference>
<dbReference type="Ensembl" id="ENSCABT00000033240.1">
    <property type="protein sequence ID" value="ENSCABP00000030326.1"/>
    <property type="gene ID" value="ENSCABG00000022204.1"/>
</dbReference>
<keyword evidence="2" id="KW-0127">Catecholamine biosynthesis</keyword>
<evidence type="ECO:0000256" key="10">
    <source>
        <dbReference type="ARBA" id="ARBA00048084"/>
    </source>
</evidence>
<dbReference type="SUPFAM" id="SSF53335">
    <property type="entry name" value="S-adenosyl-L-methionine-dependent methyltransferases"/>
    <property type="match status" value="1"/>
</dbReference>
<dbReference type="Pfam" id="PF01234">
    <property type="entry name" value="NNMT_PNMT_TEMT"/>
    <property type="match status" value="1"/>
</dbReference>
<comment type="catalytic activity">
    <reaction evidence="12">
        <text>phenylethanolamine + S-adenosyl-L-methionine = N-methylphenylethanolamine + S-adenosyl-L-homocysteine + H(+)</text>
        <dbReference type="Rhea" id="RHEA:12176"/>
        <dbReference type="ChEBI" id="CHEBI:15378"/>
        <dbReference type="ChEBI" id="CHEBI:57741"/>
        <dbReference type="ChEBI" id="CHEBI:57856"/>
        <dbReference type="ChEBI" id="CHEBI:57946"/>
        <dbReference type="ChEBI" id="CHEBI:59789"/>
        <dbReference type="EC" id="2.1.1.28"/>
    </reaction>
    <physiologicalReaction direction="left-to-right" evidence="12">
        <dbReference type="Rhea" id="RHEA:12177"/>
    </physiologicalReaction>
</comment>
<dbReference type="GeneTree" id="ENSGT00390000011708"/>
<dbReference type="GO" id="GO:0032259">
    <property type="term" value="P:methylation"/>
    <property type="evidence" value="ECO:0007669"/>
    <property type="project" value="UniProtKB-KW"/>
</dbReference>
<evidence type="ECO:0000256" key="7">
    <source>
        <dbReference type="ARBA" id="ARBA00039028"/>
    </source>
</evidence>
<organism evidence="16 17">
    <name type="scientific">Chelonoidis abingdonii</name>
    <name type="common">Abingdon island giant tortoise</name>
    <name type="synonym">Testudo abingdonii</name>
    <dbReference type="NCBI Taxonomy" id="106734"/>
    <lineage>
        <taxon>Eukaryota</taxon>
        <taxon>Metazoa</taxon>
        <taxon>Chordata</taxon>
        <taxon>Craniata</taxon>
        <taxon>Vertebrata</taxon>
        <taxon>Euteleostomi</taxon>
        <taxon>Archelosauria</taxon>
        <taxon>Testudinata</taxon>
        <taxon>Testudines</taxon>
        <taxon>Cryptodira</taxon>
        <taxon>Durocryptodira</taxon>
        <taxon>Testudinoidea</taxon>
        <taxon>Testudinidae</taxon>
        <taxon>Chelonoidis</taxon>
    </lineage>
</organism>
<gene>
    <name evidence="16" type="primary">PNMT</name>
</gene>
<dbReference type="NCBIfam" id="NF041360">
    <property type="entry name" value="GntF_guanitoxin"/>
    <property type="match status" value="1"/>
</dbReference>
<dbReference type="FunFam" id="3.40.50.150:FF:000065">
    <property type="entry name" value="Phenylethanolamine N-methyltransferase"/>
    <property type="match status" value="1"/>
</dbReference>
<comment type="pathway">
    <text evidence="6">Catecholamine biosynthesis; (R)-adrenaline biosynthesis; (R)-adrenaline from (R)-noradrenaline: step 1/1.</text>
</comment>
<feature type="binding site" evidence="14">
    <location>
        <position position="107"/>
    </location>
    <ligand>
        <name>S-adenosyl-L-methionine</name>
        <dbReference type="ChEBI" id="CHEBI:59789"/>
    </ligand>
</feature>
<feature type="binding site" evidence="14">
    <location>
        <position position="91"/>
    </location>
    <ligand>
        <name>S-adenosyl-L-methionine</name>
        <dbReference type="ChEBI" id="CHEBI:59789"/>
    </ligand>
</feature>
<dbReference type="GO" id="GO:0005829">
    <property type="term" value="C:cytosol"/>
    <property type="evidence" value="ECO:0007669"/>
    <property type="project" value="TreeGrafter"/>
</dbReference>
<comment type="catalytic activity">
    <reaction evidence="11">
        <text>(R)-noradrenaline + S-adenosyl-L-methionine = (R)-adrenaline + S-adenosyl-L-homocysteine + H(+)</text>
        <dbReference type="Rhea" id="RHEA:25269"/>
        <dbReference type="ChEBI" id="CHEBI:15378"/>
        <dbReference type="ChEBI" id="CHEBI:57856"/>
        <dbReference type="ChEBI" id="CHEBI:59789"/>
        <dbReference type="ChEBI" id="CHEBI:71406"/>
        <dbReference type="ChEBI" id="CHEBI:72587"/>
        <dbReference type="EC" id="2.1.1.28"/>
    </reaction>
    <physiologicalReaction direction="left-to-right" evidence="11">
        <dbReference type="Rhea" id="RHEA:25270"/>
    </physiologicalReaction>
</comment>
<comment type="catalytic activity">
    <reaction evidence="10">
        <text>(R)-octopamine + S-adenosyl-L-methionine = (R)-synephrine + S-adenosyl-L-homocysteine + H(+)</text>
        <dbReference type="Rhea" id="RHEA:70519"/>
        <dbReference type="ChEBI" id="CHEBI:15378"/>
        <dbReference type="ChEBI" id="CHEBI:57856"/>
        <dbReference type="ChEBI" id="CHEBI:59789"/>
        <dbReference type="ChEBI" id="CHEBI:63694"/>
        <dbReference type="ChEBI" id="CHEBI:141486"/>
    </reaction>
    <physiologicalReaction direction="left-to-right" evidence="10">
        <dbReference type="Rhea" id="RHEA:70520"/>
    </physiologicalReaction>
</comment>
<evidence type="ECO:0000256" key="11">
    <source>
        <dbReference type="ARBA" id="ARBA00048197"/>
    </source>
</evidence>
<evidence type="ECO:0000256" key="3">
    <source>
        <dbReference type="ARBA" id="ARBA00022603"/>
    </source>
</evidence>
<evidence type="ECO:0000256" key="12">
    <source>
        <dbReference type="ARBA" id="ARBA00048901"/>
    </source>
</evidence>
<evidence type="ECO:0000256" key="6">
    <source>
        <dbReference type="ARBA" id="ARBA00037894"/>
    </source>
</evidence>
<dbReference type="InterPro" id="IPR025820">
    <property type="entry name" value="NNMT/PNMT/TEMT_CS"/>
</dbReference>
<evidence type="ECO:0000256" key="4">
    <source>
        <dbReference type="ARBA" id="ARBA00022679"/>
    </source>
</evidence>
<keyword evidence="17" id="KW-1185">Reference proteome</keyword>
<dbReference type="InterPro" id="IPR000940">
    <property type="entry name" value="NNMT_TEMT_trans"/>
</dbReference>
<feature type="binding site" evidence="14">
    <location>
        <position position="41"/>
    </location>
    <ligand>
        <name>S-adenosyl-L-methionine</name>
        <dbReference type="ChEBI" id="CHEBI:59789"/>
    </ligand>
</feature>
<dbReference type="GO" id="GO:0004603">
    <property type="term" value="F:phenylethanolamine N-methyltransferase activity"/>
    <property type="evidence" value="ECO:0007669"/>
    <property type="project" value="UniProtKB-EC"/>
</dbReference>
<evidence type="ECO:0000313" key="17">
    <source>
        <dbReference type="Proteomes" id="UP000694404"/>
    </source>
</evidence>
<dbReference type="EC" id="2.1.1.28" evidence="7"/>
<feature type="binding site" evidence="14">
    <location>
        <position position="46"/>
    </location>
    <ligand>
        <name>S-adenosyl-L-methionine</name>
        <dbReference type="ChEBI" id="CHEBI:59789"/>
    </ligand>
</feature>
<keyword evidence="4" id="KW-0808">Transferase</keyword>
<evidence type="ECO:0000256" key="14">
    <source>
        <dbReference type="PIRSR" id="PIRSR000384-1"/>
    </source>
</evidence>
<dbReference type="PANTHER" id="PTHR10867">
    <property type="entry name" value="NNMT/PNMT/TEMT FAMILY MEMBER"/>
    <property type="match status" value="1"/>
</dbReference>
<comment type="similarity">
    <text evidence="1">Belongs to the class I-like SAM-binding methyltransferase superfamily. NNMT/PNMT/TEMT family.</text>
</comment>
<evidence type="ECO:0000256" key="1">
    <source>
        <dbReference type="ARBA" id="ARBA00007996"/>
    </source>
</evidence>
<accession>A0A8C0JD65</accession>
<reference evidence="16" key="1">
    <citation type="submission" date="2025-08" db="UniProtKB">
        <authorList>
            <consortium name="Ensembl"/>
        </authorList>
    </citation>
    <scope>IDENTIFICATION</scope>
</reference>
<keyword evidence="3" id="KW-0489">Methyltransferase</keyword>
<dbReference type="PROSITE" id="PS01100">
    <property type="entry name" value="NNMT_PNMT_TEMT"/>
    <property type="match status" value="1"/>
</dbReference>
<comment type="catalytic activity">
    <reaction evidence="13">
        <text>(R)-normetanephrine + S-adenosyl-L-methionine = (R)-metanephrine + S-adenosyl-L-homocysteine + H(+)</text>
        <dbReference type="Rhea" id="RHEA:70683"/>
        <dbReference type="ChEBI" id="CHEBI:15378"/>
        <dbReference type="ChEBI" id="CHEBI:57856"/>
        <dbReference type="ChEBI" id="CHEBI:59789"/>
        <dbReference type="ChEBI" id="CHEBI:189645"/>
        <dbReference type="ChEBI" id="CHEBI:189646"/>
    </reaction>
    <physiologicalReaction direction="left-to-right" evidence="13">
        <dbReference type="Rhea" id="RHEA:70684"/>
    </physiologicalReaction>
</comment>
<keyword evidence="5 14" id="KW-0949">S-adenosyl-L-methionine</keyword>
<feature type="binding site" evidence="14">
    <location>
        <begin position="85"/>
        <end position="86"/>
    </location>
    <ligand>
        <name>S-adenosyl-L-methionine</name>
        <dbReference type="ChEBI" id="CHEBI:59789"/>
    </ligand>
</feature>
<evidence type="ECO:0000256" key="15">
    <source>
        <dbReference type="SAM" id="MobiDB-lite"/>
    </source>
</evidence>
<evidence type="ECO:0000256" key="13">
    <source>
        <dbReference type="ARBA" id="ARBA00048910"/>
    </source>
</evidence>
<feature type="binding site" evidence="14">
    <location>
        <begin position="164"/>
        <end position="165"/>
    </location>
    <ligand>
        <name>S-adenosyl-L-methionine</name>
        <dbReference type="ChEBI" id="CHEBI:59789"/>
    </ligand>
</feature>